<dbReference type="AlphaFoldDB" id="A0A1C0AR73"/>
<reference evidence="3" key="1">
    <citation type="submission" date="2016-07" db="EMBL/GenBank/DDBJ databases">
        <authorList>
            <person name="Florea S."/>
            <person name="Webb J.S."/>
            <person name="Jaromczyk J."/>
            <person name="Schardl C.L."/>
        </authorList>
    </citation>
    <scope>NUCLEOTIDE SEQUENCE [LARGE SCALE GENOMIC DNA]</scope>
    <source>
        <strain evidence="3">IPBSL-7</strain>
    </source>
</reference>
<keyword evidence="3" id="KW-1185">Reference proteome</keyword>
<organism evidence="2 3">
    <name type="scientific">Tessaracoccus lapidicaptus</name>
    <dbReference type="NCBI Taxonomy" id="1427523"/>
    <lineage>
        <taxon>Bacteria</taxon>
        <taxon>Bacillati</taxon>
        <taxon>Actinomycetota</taxon>
        <taxon>Actinomycetes</taxon>
        <taxon>Propionibacteriales</taxon>
        <taxon>Propionibacteriaceae</taxon>
        <taxon>Tessaracoccus</taxon>
    </lineage>
</organism>
<feature type="region of interest" description="Disordered" evidence="1">
    <location>
        <begin position="1"/>
        <end position="37"/>
    </location>
</feature>
<evidence type="ECO:0000313" key="3">
    <source>
        <dbReference type="Proteomes" id="UP000093501"/>
    </source>
</evidence>
<name>A0A1C0AR73_9ACTN</name>
<feature type="compositionally biased region" description="Polar residues" evidence="1">
    <location>
        <begin position="15"/>
        <end position="33"/>
    </location>
</feature>
<dbReference type="Proteomes" id="UP000093501">
    <property type="component" value="Unassembled WGS sequence"/>
</dbReference>
<evidence type="ECO:0000313" key="2">
    <source>
        <dbReference type="EMBL" id="OCL36826.1"/>
    </source>
</evidence>
<protein>
    <submittedName>
        <fullName evidence="2">Uncharacterized protein</fullName>
    </submittedName>
</protein>
<comment type="caution">
    <text evidence="2">The sequence shown here is derived from an EMBL/GenBank/DDBJ whole genome shotgun (WGS) entry which is preliminary data.</text>
</comment>
<gene>
    <name evidence="2" type="ORF">BCR15_13530</name>
</gene>
<accession>A0A1C0AR73</accession>
<dbReference type="EMBL" id="MBQD01000006">
    <property type="protein sequence ID" value="OCL36826.1"/>
    <property type="molecule type" value="Genomic_DNA"/>
</dbReference>
<evidence type="ECO:0000256" key="1">
    <source>
        <dbReference type="SAM" id="MobiDB-lite"/>
    </source>
</evidence>
<sequence length="100" mass="10601">MKPSDLGPILHTDHSLTLTERGQNSLGATGSVSTRHRQLGISRTTVVKAVASDAPPRYVRTPTGTSFAVFEPRVKTLLAGCPEMPASVIAERVGWTGSES</sequence>
<proteinExistence type="predicted"/>